<reference evidence="1" key="1">
    <citation type="submission" date="2008-06" db="EMBL/GenBank/DDBJ databases">
        <authorList>
            <person name="Lorenzi H."/>
            <person name="Inman J."/>
            <person name="Miller J."/>
            <person name="Schobel S."/>
            <person name="Amedeo P."/>
            <person name="Caler E.V."/>
            <person name="da Silva J."/>
        </authorList>
    </citation>
    <scope>NUCLEOTIDE SEQUENCE [LARGE SCALE GENOMIC DNA]</scope>
    <source>
        <strain evidence="1">RN66</strain>
    </source>
</reference>
<accession>B6AET8</accession>
<dbReference type="OrthoDB" id="10054414at2759"/>
<sequence>MVSIAQKRFYYWFTTFQISILSSHLNYLQRTKLHQEFLDYAYNNIGIRVIATDFDLTMMTRHSGGYINPLSASGSVFLLSLSQDFNILASIAQKMNIPISVVTFSDKKLIPPEFKDVCISGSDLISLSLKKSKASFEIDSTFCYYPKLWQKPQDYLQIGLINPMPSGKSFHLKKVCETYNIKPDQVIFIDDDVRNCKTALKEGYIAMSIKGNSGYSIDNIDISFYETMLD</sequence>
<dbReference type="OMA" id="VTNHFKI"/>
<gene>
    <name evidence="1" type="ORF">CMU_013800</name>
</gene>
<dbReference type="InterPro" id="IPR023214">
    <property type="entry name" value="HAD_sf"/>
</dbReference>
<dbReference type="SUPFAM" id="SSF56784">
    <property type="entry name" value="HAD-like"/>
    <property type="match status" value="2"/>
</dbReference>
<evidence type="ECO:0000313" key="2">
    <source>
        <dbReference type="Proteomes" id="UP000001460"/>
    </source>
</evidence>
<dbReference type="VEuPathDB" id="CryptoDB:CMU_013800"/>
<dbReference type="InterPro" id="IPR036412">
    <property type="entry name" value="HAD-like_sf"/>
</dbReference>
<dbReference type="EMBL" id="DS989730">
    <property type="protein sequence ID" value="EEA06705.1"/>
    <property type="molecule type" value="Genomic_DNA"/>
</dbReference>
<proteinExistence type="predicted"/>
<dbReference type="Gene3D" id="3.40.50.1000">
    <property type="entry name" value="HAD superfamily/HAD-like"/>
    <property type="match status" value="1"/>
</dbReference>
<keyword evidence="2" id="KW-1185">Reference proteome</keyword>
<dbReference type="RefSeq" id="XP_002141054.1">
    <property type="nucleotide sequence ID" value="XM_002141018.1"/>
</dbReference>
<dbReference type="eggNOG" id="ENOG502SDR4">
    <property type="taxonomic scope" value="Eukaryota"/>
</dbReference>
<dbReference type="GeneID" id="6996072"/>
<dbReference type="Proteomes" id="UP000001460">
    <property type="component" value="Unassembled WGS sequence"/>
</dbReference>
<dbReference type="AlphaFoldDB" id="B6AET8"/>
<evidence type="ECO:0000313" key="1">
    <source>
        <dbReference type="EMBL" id="EEA06705.1"/>
    </source>
</evidence>
<organism evidence="1 2">
    <name type="scientific">Cryptosporidium muris (strain RN66)</name>
    <dbReference type="NCBI Taxonomy" id="441375"/>
    <lineage>
        <taxon>Eukaryota</taxon>
        <taxon>Sar</taxon>
        <taxon>Alveolata</taxon>
        <taxon>Apicomplexa</taxon>
        <taxon>Conoidasida</taxon>
        <taxon>Coccidia</taxon>
        <taxon>Eucoccidiorida</taxon>
        <taxon>Eimeriorina</taxon>
        <taxon>Cryptosporidiidae</taxon>
        <taxon>Cryptosporidium</taxon>
    </lineage>
</organism>
<protein>
    <submittedName>
        <fullName evidence="1">Uncharacterized protein</fullName>
    </submittedName>
</protein>
<name>B6AET8_CRYMR</name>